<organism evidence="3 4">
    <name type="scientific">Candidatus Iainarchaeum sp</name>
    <dbReference type="NCBI Taxonomy" id="3101447"/>
    <lineage>
        <taxon>Archaea</taxon>
        <taxon>Candidatus Iainarchaeota</taxon>
        <taxon>Candidatus Iainarchaeia</taxon>
        <taxon>Candidatus Iainarchaeales</taxon>
        <taxon>Candidatus Iainarchaeaceae</taxon>
        <taxon>Candidatus Iainarchaeum</taxon>
    </lineage>
</organism>
<reference evidence="3" key="1">
    <citation type="submission" date="2021-01" db="EMBL/GenBank/DDBJ databases">
        <title>Active Sulfur Cycling in an Early Earth Analoge.</title>
        <authorList>
            <person name="Hahn C.R."/>
            <person name="Youssef N.H."/>
            <person name="Elshahed M."/>
        </authorList>
    </citation>
    <scope>NUCLEOTIDE SEQUENCE</scope>
    <source>
        <strain evidence="3">Zod_Metabat.1151</strain>
    </source>
</reference>
<sequence>MDPISIISQADIALLQTIQTSIQPGLTEAMLALTFLGNPAFWVAVVAMVYWLGHENKSFFLMNLVMFSAVASGAMKFAFARPRPESSMFRVLAYDSIISPSFPSGHATLIAGAFSYCQGFIKRNLKILFALAVIGVAFSRLYLGMHFPSDVLAGIALGLAIGKLNLLARNRLFHKNFKPSKLEDEIALVLLLAATAIALFFLQPLPLVAALIGYYIGFFLFKEMELKQTKLSRNQMVLKQALGFAFLGAIFTGTGDILIGDAWISEIEQFFLYLIAGFWISWAWPAFVERGLGRKKN</sequence>
<keyword evidence="1" id="KW-0812">Transmembrane</keyword>
<evidence type="ECO:0000256" key="1">
    <source>
        <dbReference type="SAM" id="Phobius"/>
    </source>
</evidence>
<dbReference type="InterPro" id="IPR036938">
    <property type="entry name" value="PAP2/HPO_sf"/>
</dbReference>
<dbReference type="PANTHER" id="PTHR14969">
    <property type="entry name" value="SPHINGOSINE-1-PHOSPHATE PHOSPHOHYDROLASE"/>
    <property type="match status" value="1"/>
</dbReference>
<accession>A0A938YX87</accession>
<feature type="transmembrane region" description="Helical" evidence="1">
    <location>
        <begin position="270"/>
        <end position="288"/>
    </location>
</feature>
<feature type="transmembrane region" description="Helical" evidence="1">
    <location>
        <begin position="125"/>
        <end position="143"/>
    </location>
</feature>
<feature type="transmembrane region" description="Helical" evidence="1">
    <location>
        <begin position="91"/>
        <end position="113"/>
    </location>
</feature>
<dbReference type="Pfam" id="PF01569">
    <property type="entry name" value="PAP2"/>
    <property type="match status" value="1"/>
</dbReference>
<dbReference type="InterPro" id="IPR000326">
    <property type="entry name" value="PAP2/HPO"/>
</dbReference>
<gene>
    <name evidence="3" type="ORF">JW744_00885</name>
</gene>
<feature type="transmembrane region" description="Helical" evidence="1">
    <location>
        <begin position="150"/>
        <end position="168"/>
    </location>
</feature>
<dbReference type="EMBL" id="JAFGDB010000015">
    <property type="protein sequence ID" value="MBN2067003.1"/>
    <property type="molecule type" value="Genomic_DNA"/>
</dbReference>
<keyword evidence="1" id="KW-1133">Transmembrane helix</keyword>
<feature type="domain" description="Phosphatidic acid phosphatase type 2/haloperoxidase" evidence="2">
    <location>
        <begin position="57"/>
        <end position="166"/>
    </location>
</feature>
<evidence type="ECO:0000259" key="2">
    <source>
        <dbReference type="SMART" id="SM00014"/>
    </source>
</evidence>
<dbReference type="AlphaFoldDB" id="A0A938YX87"/>
<feature type="transmembrane region" description="Helical" evidence="1">
    <location>
        <begin position="242"/>
        <end position="264"/>
    </location>
</feature>
<dbReference type="SUPFAM" id="SSF48317">
    <property type="entry name" value="Acid phosphatase/Vanadium-dependent haloperoxidase"/>
    <property type="match status" value="1"/>
</dbReference>
<feature type="transmembrane region" description="Helical" evidence="1">
    <location>
        <begin position="29"/>
        <end position="53"/>
    </location>
</feature>
<protein>
    <submittedName>
        <fullName evidence="3">Phosphatase PAP2 family protein</fullName>
    </submittedName>
</protein>
<comment type="caution">
    <text evidence="3">The sequence shown here is derived from an EMBL/GenBank/DDBJ whole genome shotgun (WGS) entry which is preliminary data.</text>
</comment>
<dbReference type="Gene3D" id="1.20.144.10">
    <property type="entry name" value="Phosphatidic acid phosphatase type 2/haloperoxidase"/>
    <property type="match status" value="1"/>
</dbReference>
<dbReference type="PANTHER" id="PTHR14969:SF13">
    <property type="entry name" value="AT30094P"/>
    <property type="match status" value="1"/>
</dbReference>
<evidence type="ECO:0000313" key="4">
    <source>
        <dbReference type="Proteomes" id="UP000809243"/>
    </source>
</evidence>
<evidence type="ECO:0000313" key="3">
    <source>
        <dbReference type="EMBL" id="MBN2067003.1"/>
    </source>
</evidence>
<proteinExistence type="predicted"/>
<feature type="transmembrane region" description="Helical" evidence="1">
    <location>
        <begin position="59"/>
        <end position="79"/>
    </location>
</feature>
<feature type="transmembrane region" description="Helical" evidence="1">
    <location>
        <begin position="188"/>
        <end position="221"/>
    </location>
</feature>
<dbReference type="Proteomes" id="UP000809243">
    <property type="component" value="Unassembled WGS sequence"/>
</dbReference>
<keyword evidence="1" id="KW-0472">Membrane</keyword>
<name>A0A938YX87_9ARCH</name>
<dbReference type="SMART" id="SM00014">
    <property type="entry name" value="acidPPc"/>
    <property type="match status" value="1"/>
</dbReference>
<dbReference type="CDD" id="cd03392">
    <property type="entry name" value="PAP2_like_2"/>
    <property type="match status" value="1"/>
</dbReference>